<dbReference type="InterPro" id="IPR050109">
    <property type="entry name" value="HTH-type_TetR-like_transc_reg"/>
</dbReference>
<dbReference type="SUPFAM" id="SSF48498">
    <property type="entry name" value="Tetracyclin repressor-like, C-terminal domain"/>
    <property type="match status" value="1"/>
</dbReference>
<dbReference type="PROSITE" id="PS50977">
    <property type="entry name" value="HTH_TETR_2"/>
    <property type="match status" value="1"/>
</dbReference>
<feature type="DNA-binding region" description="H-T-H motif" evidence="4">
    <location>
        <begin position="28"/>
        <end position="47"/>
    </location>
</feature>
<dbReference type="PRINTS" id="PR00455">
    <property type="entry name" value="HTHTETR"/>
</dbReference>
<sequence>MRADAARNHQRIIDAALSAFQDAGPGVTLDEIADRAELSVATLYRRFRNRDQVVSAVLDHVLSTEIEPVAAAHTDDAWHDLAGLLGTAVDSLAQHRGLLSAARESRTFDVESVHRCANSLHQMLQRAIAAGVVRPELEVRDLAAVIVMTLSTIHPEDPEGADRERYLALLLDGLRPSAHHLPPPSAHDVPGAAEQR</sequence>
<keyword evidence="3" id="KW-0804">Transcription</keyword>
<organism evidence="6 7">
    <name type="scientific">Saccharopolyspora dendranthemae</name>
    <dbReference type="NCBI Taxonomy" id="1181886"/>
    <lineage>
        <taxon>Bacteria</taxon>
        <taxon>Bacillati</taxon>
        <taxon>Actinomycetota</taxon>
        <taxon>Actinomycetes</taxon>
        <taxon>Pseudonocardiales</taxon>
        <taxon>Pseudonocardiaceae</taxon>
        <taxon>Saccharopolyspora</taxon>
    </lineage>
</organism>
<dbReference type="SUPFAM" id="SSF46689">
    <property type="entry name" value="Homeodomain-like"/>
    <property type="match status" value="1"/>
</dbReference>
<protein>
    <submittedName>
        <fullName evidence="6">TetR family transcriptional regulator</fullName>
    </submittedName>
</protein>
<evidence type="ECO:0000256" key="4">
    <source>
        <dbReference type="PROSITE-ProRule" id="PRU00335"/>
    </source>
</evidence>
<evidence type="ECO:0000259" key="5">
    <source>
        <dbReference type="PROSITE" id="PS50977"/>
    </source>
</evidence>
<dbReference type="InterPro" id="IPR001647">
    <property type="entry name" value="HTH_TetR"/>
</dbReference>
<dbReference type="GO" id="GO:0003700">
    <property type="term" value="F:DNA-binding transcription factor activity"/>
    <property type="evidence" value="ECO:0007669"/>
    <property type="project" value="TreeGrafter"/>
</dbReference>
<dbReference type="Proteomes" id="UP000316184">
    <property type="component" value="Unassembled WGS sequence"/>
</dbReference>
<dbReference type="PANTHER" id="PTHR30055">
    <property type="entry name" value="HTH-TYPE TRANSCRIPTIONAL REGULATOR RUTR"/>
    <property type="match status" value="1"/>
</dbReference>
<evidence type="ECO:0000313" key="7">
    <source>
        <dbReference type="Proteomes" id="UP000316184"/>
    </source>
</evidence>
<dbReference type="InterPro" id="IPR009057">
    <property type="entry name" value="Homeodomain-like_sf"/>
</dbReference>
<keyword evidence="2 4" id="KW-0238">DNA-binding</keyword>
<dbReference type="EMBL" id="VIWX01000002">
    <property type="protein sequence ID" value="TWF95243.1"/>
    <property type="molecule type" value="Genomic_DNA"/>
</dbReference>
<feature type="domain" description="HTH tetR-type" evidence="5">
    <location>
        <begin position="6"/>
        <end position="65"/>
    </location>
</feature>
<accession>A0A561U7C5</accession>
<dbReference type="Pfam" id="PF21597">
    <property type="entry name" value="TetR_C_43"/>
    <property type="match status" value="1"/>
</dbReference>
<dbReference type="Pfam" id="PF00440">
    <property type="entry name" value="TetR_N"/>
    <property type="match status" value="1"/>
</dbReference>
<dbReference type="PANTHER" id="PTHR30055:SF234">
    <property type="entry name" value="HTH-TYPE TRANSCRIPTIONAL REGULATOR BETI"/>
    <property type="match status" value="1"/>
</dbReference>
<dbReference type="AlphaFoldDB" id="A0A561U7C5"/>
<dbReference type="GO" id="GO:0000976">
    <property type="term" value="F:transcription cis-regulatory region binding"/>
    <property type="evidence" value="ECO:0007669"/>
    <property type="project" value="TreeGrafter"/>
</dbReference>
<comment type="caution">
    <text evidence="6">The sequence shown here is derived from an EMBL/GenBank/DDBJ whole genome shotgun (WGS) entry which is preliminary data.</text>
</comment>
<dbReference type="InterPro" id="IPR036271">
    <property type="entry name" value="Tet_transcr_reg_TetR-rel_C_sf"/>
</dbReference>
<reference evidence="6 7" key="1">
    <citation type="submission" date="2019-06" db="EMBL/GenBank/DDBJ databases">
        <title>Sequencing the genomes of 1000 actinobacteria strains.</title>
        <authorList>
            <person name="Klenk H.-P."/>
        </authorList>
    </citation>
    <scope>NUCLEOTIDE SEQUENCE [LARGE SCALE GENOMIC DNA]</scope>
    <source>
        <strain evidence="6 7">DSM 46699</strain>
    </source>
</reference>
<evidence type="ECO:0000256" key="1">
    <source>
        <dbReference type="ARBA" id="ARBA00023015"/>
    </source>
</evidence>
<dbReference type="Gene3D" id="1.10.357.10">
    <property type="entry name" value="Tetracycline Repressor, domain 2"/>
    <property type="match status" value="1"/>
</dbReference>
<evidence type="ECO:0000256" key="2">
    <source>
        <dbReference type="ARBA" id="ARBA00023125"/>
    </source>
</evidence>
<name>A0A561U7C5_9PSEU</name>
<evidence type="ECO:0000313" key="6">
    <source>
        <dbReference type="EMBL" id="TWF95243.1"/>
    </source>
</evidence>
<keyword evidence="1" id="KW-0805">Transcription regulation</keyword>
<keyword evidence="7" id="KW-1185">Reference proteome</keyword>
<proteinExistence type="predicted"/>
<dbReference type="InterPro" id="IPR049445">
    <property type="entry name" value="TetR_SbtR-like_C"/>
</dbReference>
<evidence type="ECO:0000256" key="3">
    <source>
        <dbReference type="ARBA" id="ARBA00023163"/>
    </source>
</evidence>
<gene>
    <name evidence="6" type="ORF">FHU35_12237</name>
</gene>